<proteinExistence type="inferred from homology"/>
<dbReference type="PROSITE" id="PS00703">
    <property type="entry name" value="OKR_DC_1"/>
    <property type="match status" value="1"/>
</dbReference>
<keyword evidence="8" id="KW-1185">Reference proteome</keyword>
<dbReference type="PANTHER" id="PTHR43277:SF4">
    <property type="entry name" value="ARGININE DECARBOXYLASE"/>
    <property type="match status" value="1"/>
</dbReference>
<dbReference type="InterPro" id="IPR015421">
    <property type="entry name" value="PyrdxlP-dep_Trfase_major"/>
</dbReference>
<dbReference type="Proteomes" id="UP000320055">
    <property type="component" value="Unassembled WGS sequence"/>
</dbReference>
<comment type="similarity">
    <text evidence="2">Belongs to the Orn/Lys/Arg decarboxylase class-I family.</text>
</comment>
<dbReference type="InterPro" id="IPR008286">
    <property type="entry name" value="Prn/Lys/Arg_de-COase_C"/>
</dbReference>
<reference evidence="7 8" key="1">
    <citation type="submission" date="2019-01" db="EMBL/GenBank/DDBJ databases">
        <authorList>
            <person name="Brito A."/>
        </authorList>
    </citation>
    <scope>NUCLEOTIDE SEQUENCE [LARGE SCALE GENOMIC DNA]</scope>
    <source>
        <strain evidence="7">1</strain>
    </source>
</reference>
<keyword evidence="4" id="KW-0663">Pyridoxal phosphate</keyword>
<evidence type="ECO:0000256" key="1">
    <source>
        <dbReference type="ARBA" id="ARBA00001933"/>
    </source>
</evidence>
<comment type="cofactor">
    <cofactor evidence="1">
        <name>pyridoxal 5'-phosphate</name>
        <dbReference type="ChEBI" id="CHEBI:597326"/>
    </cofactor>
</comment>
<accession>A0A563VQM2</accession>
<keyword evidence="5" id="KW-0456">Lyase</keyword>
<name>A0A563VQM2_9CYAN</name>
<dbReference type="SUPFAM" id="SSF53383">
    <property type="entry name" value="PLP-dependent transferases"/>
    <property type="match status" value="1"/>
</dbReference>
<dbReference type="InterPro" id="IPR052357">
    <property type="entry name" value="Orn_Lys_Arg_decarboxylase-I"/>
</dbReference>
<dbReference type="InterPro" id="IPR000310">
    <property type="entry name" value="Orn/Lys/Arg_deCO2ase_major_dom"/>
</dbReference>
<evidence type="ECO:0000256" key="2">
    <source>
        <dbReference type="ARBA" id="ARBA00010671"/>
    </source>
</evidence>
<dbReference type="SUPFAM" id="SSF55904">
    <property type="entry name" value="Ornithine decarboxylase C-terminal domain"/>
    <property type="match status" value="1"/>
</dbReference>
<evidence type="ECO:0000259" key="6">
    <source>
        <dbReference type="PROSITE" id="PS00703"/>
    </source>
</evidence>
<feature type="domain" description="Orn/Lys/Arg decarboxylases family 1 pyridoxal-P attachment site" evidence="6">
    <location>
        <begin position="228"/>
        <end position="242"/>
    </location>
</feature>
<dbReference type="Gene3D" id="3.90.100.10">
    <property type="entry name" value="Orn/Lys/Arg decarboxylase, C-terminal domain"/>
    <property type="match status" value="1"/>
</dbReference>
<evidence type="ECO:0000256" key="4">
    <source>
        <dbReference type="ARBA" id="ARBA00022898"/>
    </source>
</evidence>
<dbReference type="EMBL" id="CAACVJ010000127">
    <property type="protein sequence ID" value="VEP13700.1"/>
    <property type="molecule type" value="Genomic_DNA"/>
</dbReference>
<keyword evidence="3" id="KW-0210">Decarboxylase</keyword>
<dbReference type="InterPro" id="IPR036633">
    <property type="entry name" value="Prn/Lys/Arg_de-COase_C_sf"/>
</dbReference>
<protein>
    <submittedName>
        <fullName evidence="7">Arginine/lysine/ornithine decarboxylase</fullName>
    </submittedName>
</protein>
<evidence type="ECO:0000313" key="8">
    <source>
        <dbReference type="Proteomes" id="UP000320055"/>
    </source>
</evidence>
<dbReference type="OrthoDB" id="9815233at2"/>
<organism evidence="7 8">
    <name type="scientific">Hyella patelloides LEGE 07179</name>
    <dbReference type="NCBI Taxonomy" id="945734"/>
    <lineage>
        <taxon>Bacteria</taxon>
        <taxon>Bacillati</taxon>
        <taxon>Cyanobacteriota</taxon>
        <taxon>Cyanophyceae</taxon>
        <taxon>Pleurocapsales</taxon>
        <taxon>Hyellaceae</taxon>
        <taxon>Hyella</taxon>
    </lineage>
</organism>
<dbReference type="AlphaFoldDB" id="A0A563VQM2"/>
<evidence type="ECO:0000256" key="5">
    <source>
        <dbReference type="ARBA" id="ARBA00023239"/>
    </source>
</evidence>
<dbReference type="Gene3D" id="3.40.640.10">
    <property type="entry name" value="Type I PLP-dependent aspartate aminotransferase-like (Major domain)"/>
    <property type="match status" value="1"/>
</dbReference>
<dbReference type="Pfam" id="PF01276">
    <property type="entry name" value="OKR_DC_1"/>
    <property type="match status" value="1"/>
</dbReference>
<sequence length="489" mass="53243">MNQKISFLSQSQTPLLTALLKLSLQKDAAFYAPGHKKGGVIEPQLEHLFGKKVFCSDLPELPELDNLFAPQDAILKAQDLASQCFGADRTWFLINGSTCGIISAIVATCGAGDKIILPRNIHQSAIAGLIISGAIPVFVNPEHDNIRNITYNITPQALKKTLNQYPETKAVMVLHPSYQGVCGDLRAISEITNQHNIPLLVDEAHGGHFAFHEQLPPSALSLGADLTVQSTHKVLGAMTQASMLHLRGTRINPQRISKALQIMQSTSPSYILLASLDAARKQMALQGEQFMEKALELADLARENIANIPKLSVLEFSPKPGFKHLDKTRLTVDIRELGITGYEADEILHQQLGVTCELPLLYHLTFIITFGNNQQDIEKLIQGFVTLCSTTNQNKQSSSPATITPSTPKLQLSPREAYFAATETIPLSEASDRISGELICPYPPGIPVLMPGEVITSEAIDYLQKVLNSGGIITGCSDETLTNISVIEL</sequence>
<dbReference type="RefSeq" id="WP_144871939.1">
    <property type="nucleotide sequence ID" value="NZ_LR213960.1"/>
</dbReference>
<evidence type="ECO:0000256" key="3">
    <source>
        <dbReference type="ARBA" id="ARBA00022793"/>
    </source>
</evidence>
<gene>
    <name evidence="7" type="ORF">H1P_2120013</name>
</gene>
<dbReference type="GO" id="GO:0016831">
    <property type="term" value="F:carboxy-lyase activity"/>
    <property type="evidence" value="ECO:0007669"/>
    <property type="project" value="UniProtKB-KW"/>
</dbReference>
<dbReference type="PANTHER" id="PTHR43277">
    <property type="entry name" value="ARGININE DECARBOXYLASE"/>
    <property type="match status" value="1"/>
</dbReference>
<evidence type="ECO:0000313" key="7">
    <source>
        <dbReference type="EMBL" id="VEP13700.1"/>
    </source>
</evidence>
<dbReference type="Pfam" id="PF03711">
    <property type="entry name" value="OKR_DC_1_C"/>
    <property type="match status" value="1"/>
</dbReference>
<dbReference type="InterPro" id="IPR015424">
    <property type="entry name" value="PyrdxlP-dep_Trfase"/>
</dbReference>